<dbReference type="EMBL" id="QOVL01000001">
    <property type="protein sequence ID" value="RXG33004.1"/>
    <property type="molecule type" value="Genomic_DNA"/>
</dbReference>
<dbReference type="STRING" id="1122159.SAMN02745246_00157"/>
<evidence type="ECO:0000256" key="1">
    <source>
        <dbReference type="SAM" id="SignalP"/>
    </source>
</evidence>
<name>A0A4Q0PR35_9FLAO</name>
<dbReference type="PROSITE" id="PS51257">
    <property type="entry name" value="PROKAR_LIPOPROTEIN"/>
    <property type="match status" value="1"/>
</dbReference>
<dbReference type="AlphaFoldDB" id="A0A4Q0PR35"/>
<dbReference type="Proteomes" id="UP000290608">
    <property type="component" value="Unassembled WGS sequence"/>
</dbReference>
<reference evidence="2 3" key="1">
    <citation type="submission" date="2018-07" db="EMBL/GenBank/DDBJ databases">
        <title>Leeuwenhoekiella genomics.</title>
        <authorList>
            <person name="Tahon G."/>
            <person name="Willems A."/>
        </authorList>
    </citation>
    <scope>NUCLEOTIDE SEQUENCE [LARGE SCALE GENOMIC DNA]</scope>
    <source>
        <strain evidence="2 3">LMG 1345</strain>
    </source>
</reference>
<proteinExistence type="predicted"/>
<evidence type="ECO:0000313" key="3">
    <source>
        <dbReference type="Proteomes" id="UP000290608"/>
    </source>
</evidence>
<protein>
    <recommendedName>
        <fullName evidence="4">Lipoprotein</fullName>
    </recommendedName>
</protein>
<comment type="caution">
    <text evidence="2">The sequence shown here is derived from an EMBL/GenBank/DDBJ whole genome shotgun (WGS) entry which is preliminary data.</text>
</comment>
<keyword evidence="1" id="KW-0732">Signal</keyword>
<evidence type="ECO:0000313" key="2">
    <source>
        <dbReference type="EMBL" id="RXG33004.1"/>
    </source>
</evidence>
<evidence type="ECO:0008006" key="4">
    <source>
        <dbReference type="Google" id="ProtNLM"/>
    </source>
</evidence>
<feature type="chain" id="PRO_5020932763" description="Lipoprotein" evidence="1">
    <location>
        <begin position="20"/>
        <end position="52"/>
    </location>
</feature>
<accession>A0A4Q0PR35</accession>
<sequence>MKYLMVIMALMLFSCRNQMNDCVENVMKSKGVSKSVAKEMCEESRNEGQIRR</sequence>
<organism evidence="2 3">
    <name type="scientific">Leeuwenhoekiella marinoflava</name>
    <dbReference type="NCBI Taxonomy" id="988"/>
    <lineage>
        <taxon>Bacteria</taxon>
        <taxon>Pseudomonadati</taxon>
        <taxon>Bacteroidota</taxon>
        <taxon>Flavobacteriia</taxon>
        <taxon>Flavobacteriales</taxon>
        <taxon>Flavobacteriaceae</taxon>
        <taxon>Leeuwenhoekiella</taxon>
    </lineage>
</organism>
<feature type="signal peptide" evidence="1">
    <location>
        <begin position="1"/>
        <end position="19"/>
    </location>
</feature>
<gene>
    <name evidence="2" type="ORF">DSL99_97</name>
</gene>